<dbReference type="Proteomes" id="UP000031036">
    <property type="component" value="Unassembled WGS sequence"/>
</dbReference>
<dbReference type="PROSITE" id="PS00232">
    <property type="entry name" value="CADHERIN_1"/>
    <property type="match status" value="1"/>
</dbReference>
<proteinExistence type="predicted"/>
<name>A0A0B2UWB8_TOXCA</name>
<dbReference type="CDD" id="cd11304">
    <property type="entry name" value="Cadherin_repeat"/>
    <property type="match status" value="1"/>
</dbReference>
<keyword evidence="3 5" id="KW-0106">Calcium</keyword>
<keyword evidence="8" id="KW-1185">Reference proteome</keyword>
<evidence type="ECO:0000256" key="2">
    <source>
        <dbReference type="ARBA" id="ARBA00022737"/>
    </source>
</evidence>
<protein>
    <recommendedName>
        <fullName evidence="6">Cadherin domain-containing protein</fullName>
    </recommendedName>
</protein>
<keyword evidence="4" id="KW-0472">Membrane</keyword>
<dbReference type="OrthoDB" id="5855789at2759"/>
<dbReference type="SUPFAM" id="SSF49313">
    <property type="entry name" value="Cadherin-like"/>
    <property type="match status" value="1"/>
</dbReference>
<accession>A0A0B2UWB8</accession>
<evidence type="ECO:0000256" key="5">
    <source>
        <dbReference type="PROSITE-ProRule" id="PRU00043"/>
    </source>
</evidence>
<dbReference type="InterPro" id="IPR002126">
    <property type="entry name" value="Cadherin-like_dom"/>
</dbReference>
<organism evidence="7 8">
    <name type="scientific">Toxocara canis</name>
    <name type="common">Canine roundworm</name>
    <dbReference type="NCBI Taxonomy" id="6265"/>
    <lineage>
        <taxon>Eukaryota</taxon>
        <taxon>Metazoa</taxon>
        <taxon>Ecdysozoa</taxon>
        <taxon>Nematoda</taxon>
        <taxon>Chromadorea</taxon>
        <taxon>Rhabditida</taxon>
        <taxon>Spirurina</taxon>
        <taxon>Ascaridomorpha</taxon>
        <taxon>Ascaridoidea</taxon>
        <taxon>Toxocaridae</taxon>
        <taxon>Toxocara</taxon>
    </lineage>
</organism>
<dbReference type="Gene3D" id="2.60.40.60">
    <property type="entry name" value="Cadherins"/>
    <property type="match status" value="1"/>
</dbReference>
<dbReference type="GO" id="GO:0005886">
    <property type="term" value="C:plasma membrane"/>
    <property type="evidence" value="ECO:0007669"/>
    <property type="project" value="InterPro"/>
</dbReference>
<dbReference type="InterPro" id="IPR020894">
    <property type="entry name" value="Cadherin_CS"/>
</dbReference>
<evidence type="ECO:0000313" key="8">
    <source>
        <dbReference type="Proteomes" id="UP000031036"/>
    </source>
</evidence>
<reference evidence="7 8" key="1">
    <citation type="submission" date="2014-11" db="EMBL/GenBank/DDBJ databases">
        <title>Genetic blueprint of the zoonotic pathogen Toxocara canis.</title>
        <authorList>
            <person name="Zhu X.-Q."/>
            <person name="Korhonen P.K."/>
            <person name="Cai H."/>
            <person name="Young N.D."/>
            <person name="Nejsum P."/>
            <person name="von Samson-Himmelstjerna G."/>
            <person name="Boag P.R."/>
            <person name="Tan P."/>
            <person name="Li Q."/>
            <person name="Min J."/>
            <person name="Yang Y."/>
            <person name="Wang X."/>
            <person name="Fang X."/>
            <person name="Hall R.S."/>
            <person name="Hofmann A."/>
            <person name="Sternberg P.W."/>
            <person name="Jex A.R."/>
            <person name="Gasser R.B."/>
        </authorList>
    </citation>
    <scope>NUCLEOTIDE SEQUENCE [LARGE SCALE GENOMIC DNA]</scope>
    <source>
        <strain evidence="7">PN_DK_2014</strain>
    </source>
</reference>
<dbReference type="GO" id="GO:0005509">
    <property type="term" value="F:calcium ion binding"/>
    <property type="evidence" value="ECO:0007669"/>
    <property type="project" value="UniProtKB-UniRule"/>
</dbReference>
<dbReference type="EMBL" id="JPKZ01002727">
    <property type="protein sequence ID" value="KHN75366.1"/>
    <property type="molecule type" value="Genomic_DNA"/>
</dbReference>
<dbReference type="PROSITE" id="PS50268">
    <property type="entry name" value="CADHERIN_2"/>
    <property type="match status" value="1"/>
</dbReference>
<comment type="caution">
    <text evidence="7">The sequence shown here is derived from an EMBL/GenBank/DDBJ whole genome shotgun (WGS) entry which is preliminary data.</text>
</comment>
<dbReference type="GO" id="GO:0007156">
    <property type="term" value="P:homophilic cell adhesion via plasma membrane adhesion molecules"/>
    <property type="evidence" value="ECO:0007669"/>
    <property type="project" value="InterPro"/>
</dbReference>
<evidence type="ECO:0000256" key="3">
    <source>
        <dbReference type="ARBA" id="ARBA00022837"/>
    </source>
</evidence>
<evidence type="ECO:0000256" key="4">
    <source>
        <dbReference type="ARBA" id="ARBA00023136"/>
    </source>
</evidence>
<comment type="subcellular location">
    <subcellularLocation>
        <location evidence="1">Membrane</location>
    </subcellularLocation>
</comment>
<evidence type="ECO:0000313" key="7">
    <source>
        <dbReference type="EMBL" id="KHN75366.1"/>
    </source>
</evidence>
<evidence type="ECO:0000259" key="6">
    <source>
        <dbReference type="PROSITE" id="PS50268"/>
    </source>
</evidence>
<keyword evidence="2" id="KW-0677">Repeat</keyword>
<sequence length="121" mass="13468">MIEVLFFEDSKRYYFGTILTQLAPLLAVSPAVNSLFTDDDQQSACRLNVHVADGGSPALSDSASVIIELEDTNDNVPIFALCNMTAIVQVPFYYIYMRLWGKGGASDWYLVSCILLRTQSF</sequence>
<dbReference type="AlphaFoldDB" id="A0A0B2UWB8"/>
<evidence type="ECO:0000256" key="1">
    <source>
        <dbReference type="ARBA" id="ARBA00004370"/>
    </source>
</evidence>
<gene>
    <name evidence="7" type="ORF">Tcan_00098</name>
</gene>
<dbReference type="InterPro" id="IPR015919">
    <property type="entry name" value="Cadherin-like_sf"/>
</dbReference>
<feature type="domain" description="Cadherin" evidence="6">
    <location>
        <begin position="38"/>
        <end position="79"/>
    </location>
</feature>